<accession>A0A4V2LVI4</accession>
<dbReference type="AlphaFoldDB" id="A0A4V2LVI4"/>
<organism evidence="2 3">
    <name type="scientific">Micromonospora zingiberis</name>
    <dbReference type="NCBI Taxonomy" id="2053011"/>
    <lineage>
        <taxon>Bacteria</taxon>
        <taxon>Bacillati</taxon>
        <taxon>Actinomycetota</taxon>
        <taxon>Actinomycetes</taxon>
        <taxon>Micromonosporales</taxon>
        <taxon>Micromonosporaceae</taxon>
        <taxon>Micromonospora</taxon>
    </lineage>
</organism>
<name>A0A4V2LVI4_9ACTN</name>
<dbReference type="RefSeq" id="WP_131307774.1">
    <property type="nucleotide sequence ID" value="NZ_SJJR01000023.1"/>
</dbReference>
<protein>
    <submittedName>
        <fullName evidence="2">XRE family transcriptional regulator</fullName>
    </submittedName>
</protein>
<dbReference type="InterPro" id="IPR043917">
    <property type="entry name" value="DUF5753"/>
</dbReference>
<comment type="caution">
    <text evidence="2">The sequence shown here is derived from an EMBL/GenBank/DDBJ whole genome shotgun (WGS) entry which is preliminary data.</text>
</comment>
<dbReference type="Proteomes" id="UP000292274">
    <property type="component" value="Unassembled WGS sequence"/>
</dbReference>
<dbReference type="InterPro" id="IPR010982">
    <property type="entry name" value="Lambda_DNA-bd_dom_sf"/>
</dbReference>
<feature type="domain" description="DUF5753" evidence="1">
    <location>
        <begin position="72"/>
        <end position="249"/>
    </location>
</feature>
<sequence>MNRAVVAAMTEAGETADTLAAQVGVDPKTAARWASHGRIPRPQTRRRVAAVLGREVTELWPDVLKRREPAWFRRWVDIEREAVALRWFELAWVPGLLQTEAYARATLAGEKLTTDDVGRLVEARLQRQAILRRENPPMLVVVLDEMVLRRSAYGNRSLMREQCEHLVACAAQPTTAIHIVPASVGMYSGLGGPFILAELDDGSVLGHADSQTEAKIIDQSTEVATLGRRWERIRGESLSRTQSLELIREAAASWT</sequence>
<gene>
    <name evidence="2" type="ORF">E0H26_24745</name>
</gene>
<evidence type="ECO:0000313" key="2">
    <source>
        <dbReference type="EMBL" id="TCB92005.1"/>
    </source>
</evidence>
<dbReference type="OrthoDB" id="3422637at2"/>
<dbReference type="EMBL" id="SJJR01000023">
    <property type="protein sequence ID" value="TCB92005.1"/>
    <property type="molecule type" value="Genomic_DNA"/>
</dbReference>
<evidence type="ECO:0000259" key="1">
    <source>
        <dbReference type="Pfam" id="PF19054"/>
    </source>
</evidence>
<keyword evidence="3" id="KW-1185">Reference proteome</keyword>
<dbReference type="GO" id="GO:0003677">
    <property type="term" value="F:DNA binding"/>
    <property type="evidence" value="ECO:0007669"/>
    <property type="project" value="InterPro"/>
</dbReference>
<reference evidence="2 3" key="1">
    <citation type="submission" date="2019-02" db="EMBL/GenBank/DDBJ databases">
        <title>Jishengella sp. nov., isolated from a root of Zingiber montanum.</title>
        <authorList>
            <person name="Kuncharoen N."/>
            <person name="Kudo T."/>
            <person name="Masahiro Y."/>
            <person name="Ohkuma M."/>
            <person name="Tanasupawat S."/>
        </authorList>
    </citation>
    <scope>NUCLEOTIDE SEQUENCE [LARGE SCALE GENOMIC DNA]</scope>
    <source>
        <strain evidence="2 3">PLAI 1-1</strain>
    </source>
</reference>
<dbReference type="Gene3D" id="1.10.260.40">
    <property type="entry name" value="lambda repressor-like DNA-binding domains"/>
    <property type="match status" value="1"/>
</dbReference>
<dbReference type="Pfam" id="PF19054">
    <property type="entry name" value="DUF5753"/>
    <property type="match status" value="1"/>
</dbReference>
<dbReference type="InterPro" id="IPR001387">
    <property type="entry name" value="Cro/C1-type_HTH"/>
</dbReference>
<proteinExistence type="predicted"/>
<dbReference type="CDD" id="cd00093">
    <property type="entry name" value="HTH_XRE"/>
    <property type="match status" value="1"/>
</dbReference>
<evidence type="ECO:0000313" key="3">
    <source>
        <dbReference type="Proteomes" id="UP000292274"/>
    </source>
</evidence>
<dbReference type="SUPFAM" id="SSF47413">
    <property type="entry name" value="lambda repressor-like DNA-binding domains"/>
    <property type="match status" value="1"/>
</dbReference>